<keyword evidence="3" id="KW-1185">Reference proteome</keyword>
<dbReference type="InterPro" id="IPR013975">
    <property type="entry name" value="Tscrpt_reg_BetR_N"/>
</dbReference>
<proteinExistence type="predicted"/>
<evidence type="ECO:0000259" key="1">
    <source>
        <dbReference type="Pfam" id="PF08667"/>
    </source>
</evidence>
<dbReference type="AlphaFoldDB" id="A0A9X2P3Y6"/>
<protein>
    <submittedName>
        <fullName evidence="2">Helix-turn-helix domain-containing protein</fullName>
    </submittedName>
</protein>
<accession>A0A9X2P3Y6</accession>
<sequence length="334" mass="39600">MGNSEIQVQFFHHVRNLLPPYKSLVDEVSDLLEISNDSAYRRIRGEKFIDLEEIKKISQHFNISLDQVFNLQTNAIVFHGKLNSFTKDSFDDWFEDVLKQIQMFHIQKKKHMYYLVKDLPPFYHLYFPELASFKFFFWMKSILHNESLKNEKFSFNNLLYYKLKDTSTKMINLFNQIPTTEIWNEEGINVTIRQIELYNDMGLIPSQKELKILFEQLLDVVNHLEKMAEFGLKFPMGKEPTAESAPYTMYVNDFVIGDNTIIAELDNVQITYLNHSVMYFIGSMDPKFNEAMFYNLHNLIKKSTMVSTVGEKERIRFFNKLRKKIEIKLAAIEE</sequence>
<dbReference type="EMBL" id="JANSUY010000010">
    <property type="protein sequence ID" value="MCR9015819.1"/>
    <property type="molecule type" value="Genomic_DNA"/>
</dbReference>
<evidence type="ECO:0000313" key="3">
    <source>
        <dbReference type="Proteomes" id="UP001142175"/>
    </source>
</evidence>
<dbReference type="Pfam" id="PF08667">
    <property type="entry name" value="BetR"/>
    <property type="match status" value="1"/>
</dbReference>
<evidence type="ECO:0000313" key="2">
    <source>
        <dbReference type="EMBL" id="MCR9015819.1"/>
    </source>
</evidence>
<feature type="domain" description="Transcription regulator BetR N-terminal" evidence="1">
    <location>
        <begin position="27"/>
        <end position="74"/>
    </location>
</feature>
<gene>
    <name evidence="2" type="ORF">NU887_12290</name>
</gene>
<dbReference type="Proteomes" id="UP001142175">
    <property type="component" value="Unassembled WGS sequence"/>
</dbReference>
<dbReference type="RefSeq" id="WP_258423681.1">
    <property type="nucleotide sequence ID" value="NZ_JANSUY010000010.1"/>
</dbReference>
<comment type="caution">
    <text evidence="2">The sequence shown here is derived from an EMBL/GenBank/DDBJ whole genome shotgun (WGS) entry which is preliminary data.</text>
</comment>
<reference evidence="2" key="1">
    <citation type="submission" date="2022-08" db="EMBL/GenBank/DDBJ databases">
        <authorList>
            <person name="Zhang D."/>
        </authorList>
    </citation>
    <scope>NUCLEOTIDE SEQUENCE</scope>
    <source>
        <strain evidence="2">XJ19-11</strain>
    </source>
</reference>
<name>A0A9X2P3Y6_9BACT</name>
<organism evidence="2 3">
    <name type="scientific">Aquiflexum gelatinilyticum</name>
    <dbReference type="NCBI Taxonomy" id="2961943"/>
    <lineage>
        <taxon>Bacteria</taxon>
        <taxon>Pseudomonadati</taxon>
        <taxon>Bacteroidota</taxon>
        <taxon>Cytophagia</taxon>
        <taxon>Cytophagales</taxon>
        <taxon>Cyclobacteriaceae</taxon>
        <taxon>Aquiflexum</taxon>
    </lineage>
</organism>